<organism evidence="1">
    <name type="scientific">Ananas comosus var. bracteatus</name>
    <name type="common">red pineapple</name>
    <dbReference type="NCBI Taxonomy" id="296719"/>
    <lineage>
        <taxon>Eukaryota</taxon>
        <taxon>Viridiplantae</taxon>
        <taxon>Streptophyta</taxon>
        <taxon>Embryophyta</taxon>
        <taxon>Tracheophyta</taxon>
        <taxon>Spermatophyta</taxon>
        <taxon>Magnoliopsida</taxon>
        <taxon>Liliopsida</taxon>
        <taxon>Poales</taxon>
        <taxon>Bromeliaceae</taxon>
        <taxon>Bromelioideae</taxon>
        <taxon>Ananas</taxon>
    </lineage>
</organism>
<dbReference type="EMBL" id="LR862137">
    <property type="protein sequence ID" value="CAD1844078.1"/>
    <property type="molecule type" value="Genomic_DNA"/>
</dbReference>
<sequence>MLSLALDALGRDRSPCEQCCEAGEATGPWQSRPVPERVCAGRDRSRAGETGSRTLVFRVRSERPVPTGERPVPLGENCPDRAVANLKRKEKKEKRRRRSLLGALEHHLLPHLSPLEAWSLLLELCGGSNFNPTWF</sequence>
<protein>
    <submittedName>
        <fullName evidence="1">Uncharacterized protein</fullName>
    </submittedName>
</protein>
<name>A0A6V7QM59_ANACO</name>
<gene>
    <name evidence="1" type="ORF">CB5_LOCUS27289</name>
</gene>
<dbReference type="AlphaFoldDB" id="A0A6V7QM59"/>
<evidence type="ECO:0000313" key="1">
    <source>
        <dbReference type="EMBL" id="CAD1844078.1"/>
    </source>
</evidence>
<reference evidence="1" key="1">
    <citation type="submission" date="2020-07" db="EMBL/GenBank/DDBJ databases">
        <authorList>
            <person name="Lin J."/>
        </authorList>
    </citation>
    <scope>NUCLEOTIDE SEQUENCE</scope>
</reference>
<accession>A0A6V7QM59</accession>
<proteinExistence type="predicted"/>